<name>A0A6A6GWW6_VIRVR</name>
<dbReference type="EMBL" id="ML991853">
    <property type="protein sequence ID" value="KAF2229833.1"/>
    <property type="molecule type" value="Genomic_DNA"/>
</dbReference>
<evidence type="ECO:0000313" key="2">
    <source>
        <dbReference type="EMBL" id="KAF2229833.1"/>
    </source>
</evidence>
<evidence type="ECO:0000313" key="3">
    <source>
        <dbReference type="Proteomes" id="UP000800092"/>
    </source>
</evidence>
<protein>
    <submittedName>
        <fullName evidence="2">Uncharacterized protein</fullName>
    </submittedName>
</protein>
<reference evidence="2" key="1">
    <citation type="journal article" date="2020" name="Stud. Mycol.">
        <title>101 Dothideomycetes genomes: a test case for predicting lifestyles and emergence of pathogens.</title>
        <authorList>
            <person name="Haridas S."/>
            <person name="Albert R."/>
            <person name="Binder M."/>
            <person name="Bloem J."/>
            <person name="Labutti K."/>
            <person name="Salamov A."/>
            <person name="Andreopoulos B."/>
            <person name="Baker S."/>
            <person name="Barry K."/>
            <person name="Bills G."/>
            <person name="Bluhm B."/>
            <person name="Cannon C."/>
            <person name="Castanera R."/>
            <person name="Culley D."/>
            <person name="Daum C."/>
            <person name="Ezra D."/>
            <person name="Gonzalez J."/>
            <person name="Henrissat B."/>
            <person name="Kuo A."/>
            <person name="Liang C."/>
            <person name="Lipzen A."/>
            <person name="Lutzoni F."/>
            <person name="Magnuson J."/>
            <person name="Mondo S."/>
            <person name="Nolan M."/>
            <person name="Ohm R."/>
            <person name="Pangilinan J."/>
            <person name="Park H.-J."/>
            <person name="Ramirez L."/>
            <person name="Alfaro M."/>
            <person name="Sun H."/>
            <person name="Tritt A."/>
            <person name="Yoshinaga Y."/>
            <person name="Zwiers L.-H."/>
            <person name="Turgeon B."/>
            <person name="Goodwin S."/>
            <person name="Spatafora J."/>
            <person name="Crous P."/>
            <person name="Grigoriev I."/>
        </authorList>
    </citation>
    <scope>NUCLEOTIDE SEQUENCE</scope>
    <source>
        <strain evidence="2">Tuck. ex Michener</strain>
    </source>
</reference>
<gene>
    <name evidence="2" type="ORF">EV356DRAFT_570850</name>
</gene>
<proteinExistence type="predicted"/>
<organism evidence="2 3">
    <name type="scientific">Viridothelium virens</name>
    <name type="common">Speckled blister lichen</name>
    <name type="synonym">Trypethelium virens</name>
    <dbReference type="NCBI Taxonomy" id="1048519"/>
    <lineage>
        <taxon>Eukaryota</taxon>
        <taxon>Fungi</taxon>
        <taxon>Dikarya</taxon>
        <taxon>Ascomycota</taxon>
        <taxon>Pezizomycotina</taxon>
        <taxon>Dothideomycetes</taxon>
        <taxon>Dothideomycetes incertae sedis</taxon>
        <taxon>Trypetheliales</taxon>
        <taxon>Trypetheliaceae</taxon>
        <taxon>Viridothelium</taxon>
    </lineage>
</organism>
<feature type="region of interest" description="Disordered" evidence="1">
    <location>
        <begin position="1156"/>
        <end position="1175"/>
    </location>
</feature>
<feature type="compositionally biased region" description="Low complexity" evidence="1">
    <location>
        <begin position="769"/>
        <end position="789"/>
    </location>
</feature>
<feature type="region of interest" description="Disordered" evidence="1">
    <location>
        <begin position="875"/>
        <end position="914"/>
    </location>
</feature>
<dbReference type="AlphaFoldDB" id="A0A6A6GWW6"/>
<evidence type="ECO:0000256" key="1">
    <source>
        <dbReference type="SAM" id="MobiDB-lite"/>
    </source>
</evidence>
<feature type="region of interest" description="Disordered" evidence="1">
    <location>
        <begin position="677"/>
        <end position="725"/>
    </location>
</feature>
<feature type="compositionally biased region" description="Polar residues" evidence="1">
    <location>
        <begin position="684"/>
        <end position="693"/>
    </location>
</feature>
<sequence length="1199" mass="124957">MYKRISHPSLFKIEITELVAICYLTGSSLSQLLAGAAALENLSTPLRHSFSAVKTSSIQRNYHYNDSAVASEFSHVISPTAIGDLIAHGFGISDSRSVPAGQASRFVAATSYTSTRVVDHPSPVSAANSSTLVVSSAFGTLMASVKSHPSSSIASIPSNTLTTVTQAKISNSTSRYQTISALDDSGVTPDRSINTTSLSRNTSSGLDACWAQWSSYWVANPNARETSYTTVSMWTTTSTEPAVSALTYTETIVGTTFTASAFGGAGGFVWPTLETITVDAETTTITYPAEPAITVISLDFSIIISNPPVLAESQNHSITTPACALPSLVPQCQSQWASYESLQLLATAVPEPSCPFDDYFSASCSLARASASSASASFSSAVQMHSPLCSQATIGSALCTQLRDYYIKTWVEEWIEADGAGPYAAIPLSSAGYQLSWSPYPDGGWYASTYFPTTSTLAPGCTLGCARCAITGGLVRLLYWPTTATSAQNDSNSLELEVVSDPLTAVALGTTFTSPTNYISYASVYAQDSCSAIGSIHGPTILAIPTTVQLSSLFVTWPDLMPHTAPFNFTDLNPPIPESIYSRQLRCTAFYPDRWIDYEPLESLVTRTCPQTLGPYEPIIVVPSQILQSIDPAWSTCSGDIRGLYDPPYALHGAAAAATPTSSNFVPSTAPIKPAPAPWIETLPTHTPSSVRPSASPDYKNPTIIQPLPGNAQPPTANSLLDGDPSLGADPLNRVSILTGIISGSNVPNGAGSPGDSSDEGPGDKVSSNDRGSSSSEGDPGSGDPDNGSVAKDSSDGDSGDSRFPIENSKSHNGRPASGASSPSPPSPTSSLNSPNGVVIPETGEGGGRDSTGQGDDTADSISGGEIIAILRTGSDNEGAHGQPDESVGPARNGESIAHGTAFDPTSDKSDSGNFAQEEPILAVVGGQTISGDPEDPGAAIIASSTLFAGGPAVTLSGRIISMASSGLVVGGTAHQFSRIPDATRAPTDFEASFTILGKAYAVYEDRKHPETAVVVAANGVETTRLRSGDPVATIGGQRISLDSAGVMVGSSEVPFHIASVHDMAKERGIFADAKGHVHTIVMELAADVAVVDGSKNLTRYGPRLTVDGDFVTWGSDGVFVDNTPVIFKSITATGWPDSVPKTTDIVGRPSTLGVMSSLSPSETRAQAGHPSSSKKVLEFDSTPLFVVWCLVLVFIYLC</sequence>
<feature type="region of interest" description="Disordered" evidence="1">
    <location>
        <begin position="743"/>
        <end position="862"/>
    </location>
</feature>
<dbReference type="OrthoDB" id="3944128at2759"/>
<accession>A0A6A6GWW6</accession>
<keyword evidence="3" id="KW-1185">Reference proteome</keyword>
<dbReference type="Proteomes" id="UP000800092">
    <property type="component" value="Unassembled WGS sequence"/>
</dbReference>